<dbReference type="InterPro" id="IPR014284">
    <property type="entry name" value="RNA_pol_sigma-70_dom"/>
</dbReference>
<keyword evidence="1" id="KW-0805">Transcription regulation</keyword>
<keyword evidence="3" id="KW-0238">DNA-binding</keyword>
<proteinExistence type="predicted"/>
<accession>A0A832H5W7</accession>
<name>A0A832H5W7_9CYAN</name>
<dbReference type="PANTHER" id="PTHR30385:SF7">
    <property type="entry name" value="RNA POLYMERASE SIGMA FACTOR FLIA"/>
    <property type="match status" value="1"/>
</dbReference>
<dbReference type="PANTHER" id="PTHR30385">
    <property type="entry name" value="SIGMA FACTOR F FLAGELLAR"/>
    <property type="match status" value="1"/>
</dbReference>
<evidence type="ECO:0000256" key="4">
    <source>
        <dbReference type="ARBA" id="ARBA00023163"/>
    </source>
</evidence>
<dbReference type="GO" id="GO:0003677">
    <property type="term" value="F:DNA binding"/>
    <property type="evidence" value="ECO:0007669"/>
    <property type="project" value="UniProtKB-KW"/>
</dbReference>
<dbReference type="NCBIfam" id="TIGR02937">
    <property type="entry name" value="sigma70-ECF"/>
    <property type="match status" value="1"/>
</dbReference>
<keyword evidence="2" id="KW-0731">Sigma factor</keyword>
<dbReference type="SUPFAM" id="SSF88659">
    <property type="entry name" value="Sigma3 and sigma4 domains of RNA polymerase sigma factors"/>
    <property type="match status" value="1"/>
</dbReference>
<evidence type="ECO:0000256" key="3">
    <source>
        <dbReference type="ARBA" id="ARBA00023125"/>
    </source>
</evidence>
<evidence type="ECO:0000313" key="5">
    <source>
        <dbReference type="EMBL" id="HGW95512.1"/>
    </source>
</evidence>
<protein>
    <submittedName>
        <fullName evidence="5">Sigma-70 family RNA polymerase sigma factor</fullName>
    </submittedName>
</protein>
<dbReference type="GO" id="GO:0006352">
    <property type="term" value="P:DNA-templated transcription initiation"/>
    <property type="evidence" value="ECO:0007669"/>
    <property type="project" value="InterPro"/>
</dbReference>
<dbReference type="GO" id="GO:0016987">
    <property type="term" value="F:sigma factor activity"/>
    <property type="evidence" value="ECO:0007669"/>
    <property type="project" value="UniProtKB-KW"/>
</dbReference>
<evidence type="ECO:0000256" key="2">
    <source>
        <dbReference type="ARBA" id="ARBA00023082"/>
    </source>
</evidence>
<sequence>MTPRKTVLELFSTFAQFASDRFSHWATDPALYRRMRSCIDQETQQAKPVFTEQFWVGHWLSLWQQDSAVQASAHLSAYLQETCYWVTYRTGDFAQNAPYQLPDYFQLAIATVPKLLQRYNLSQGASLKTYASFHFGNVIRDAKRQQGEADSRTDWGLLRKVSQKRLEAALESGGLAGDMIANYRLAWSCFKIYNAPDAAATSRKLSAPDQASWSAIAQLYNQQRLRQHPQPLADATAEQLEHWLKKCASYIRAYLHPTVSSLNVGFAEAGTGELLDQIPDEGESPLVVLEMREETEERQIQRSQMADVLTNAIHHLKPDLQTLLSLYYRDGLTQQQLATQLETKQYTISRRLSSAKEALLLALAHWSQEHLHISLTSSALKDMSLVLEEWLQSYYTPTSSHSAKGVFPDA</sequence>
<keyword evidence="4" id="KW-0804">Transcription</keyword>
<comment type="caution">
    <text evidence="5">The sequence shown here is derived from an EMBL/GenBank/DDBJ whole genome shotgun (WGS) entry which is preliminary data.</text>
</comment>
<evidence type="ECO:0000256" key="1">
    <source>
        <dbReference type="ARBA" id="ARBA00023015"/>
    </source>
</evidence>
<organism evidence="5">
    <name type="scientific">Oscillatoriales cyanobacterium SpSt-402</name>
    <dbReference type="NCBI Taxonomy" id="2282168"/>
    <lineage>
        <taxon>Bacteria</taxon>
        <taxon>Bacillati</taxon>
        <taxon>Cyanobacteriota</taxon>
        <taxon>Cyanophyceae</taxon>
        <taxon>Oscillatoriophycideae</taxon>
        <taxon>Oscillatoriales</taxon>
    </lineage>
</organism>
<dbReference type="EMBL" id="DSRD01000908">
    <property type="protein sequence ID" value="HGW95512.1"/>
    <property type="molecule type" value="Genomic_DNA"/>
</dbReference>
<dbReference type="InterPro" id="IPR013324">
    <property type="entry name" value="RNA_pol_sigma_r3/r4-like"/>
</dbReference>
<reference evidence="5" key="1">
    <citation type="journal article" date="2020" name="mSystems">
        <title>Genome- and Community-Level Interaction Insights into Carbon Utilization and Element Cycling Functions of Hydrothermarchaeota in Hydrothermal Sediment.</title>
        <authorList>
            <person name="Zhou Z."/>
            <person name="Liu Y."/>
            <person name="Xu W."/>
            <person name="Pan J."/>
            <person name="Luo Z.H."/>
            <person name="Li M."/>
        </authorList>
    </citation>
    <scope>NUCLEOTIDE SEQUENCE [LARGE SCALE GENOMIC DNA]</scope>
    <source>
        <strain evidence="5">SpSt-402</strain>
    </source>
</reference>
<dbReference type="AlphaFoldDB" id="A0A832H5W7"/>
<gene>
    <name evidence="5" type="ORF">ENR47_14720</name>
</gene>
<dbReference type="Gene3D" id="1.20.140.160">
    <property type="match status" value="1"/>
</dbReference>